<dbReference type="OrthoDB" id="1577640at2759"/>
<dbReference type="GeneID" id="54360089"/>
<reference evidence="2" key="1">
    <citation type="submission" date="2020-01" db="EMBL/GenBank/DDBJ databases">
        <authorList>
            <consortium name="DOE Joint Genome Institute"/>
            <person name="Haridas S."/>
            <person name="Albert R."/>
            <person name="Binder M."/>
            <person name="Bloem J."/>
            <person name="Labutti K."/>
            <person name="Salamov A."/>
            <person name="Andreopoulos B."/>
            <person name="Baker S.E."/>
            <person name="Barry K."/>
            <person name="Bills G."/>
            <person name="Bluhm B.H."/>
            <person name="Cannon C."/>
            <person name="Castanera R."/>
            <person name="Culley D.E."/>
            <person name="Daum C."/>
            <person name="Ezra D."/>
            <person name="Gonzalez J.B."/>
            <person name="Henrissat B."/>
            <person name="Kuo A."/>
            <person name="Liang C."/>
            <person name="Lipzen A."/>
            <person name="Lutzoni F."/>
            <person name="Magnuson J."/>
            <person name="Mondo S."/>
            <person name="Nolan M."/>
            <person name="Ohm R."/>
            <person name="Pangilinan J."/>
            <person name="Park H.-J."/>
            <person name="Ramirez L."/>
            <person name="Alfaro M."/>
            <person name="Sun H."/>
            <person name="Tritt A."/>
            <person name="Yoshinaga Y."/>
            <person name="Zwiers L.-H."/>
            <person name="Turgeon B.G."/>
            <person name="Goodwin S.B."/>
            <person name="Spatafora J.W."/>
            <person name="Crous P.W."/>
            <person name="Grigoriev I.V."/>
        </authorList>
    </citation>
    <scope>NUCLEOTIDE SEQUENCE</scope>
    <source>
        <strain evidence="2">CBS 342.82</strain>
    </source>
</reference>
<gene>
    <name evidence="2" type="ORF">K489DRAFT_34198</name>
</gene>
<sequence>MNRLGLPRYLLEQTYLESNGFVGHDVQHNSEGQLHAYMHWCRFIVKQTFESLAPKRTFTPYVSHNGKSDGDASVYPDLHGPQTIQYGWEWHKMWFFARWELSGARTFVCFNLPPRTSEYIQAELVHRNVHDLSYQDSPYCTLAIVVEGVMRVYNESVWSIRNLVSQREAVSRSSQVSRLRLELTVTEKSSRRRLRHPA</sequence>
<reference evidence="2" key="2">
    <citation type="submission" date="2020-04" db="EMBL/GenBank/DDBJ databases">
        <authorList>
            <consortium name="NCBI Genome Project"/>
        </authorList>
    </citation>
    <scope>NUCLEOTIDE SEQUENCE</scope>
    <source>
        <strain evidence="2">CBS 342.82</strain>
    </source>
</reference>
<dbReference type="Proteomes" id="UP000504637">
    <property type="component" value="Unplaced"/>
</dbReference>
<dbReference type="RefSeq" id="XP_033457539.1">
    <property type="nucleotide sequence ID" value="XM_033602289.1"/>
</dbReference>
<protein>
    <submittedName>
        <fullName evidence="2">Uncharacterized protein</fullName>
    </submittedName>
</protein>
<dbReference type="AlphaFoldDB" id="A0A6J3LXU7"/>
<keyword evidence="1" id="KW-1185">Reference proteome</keyword>
<reference evidence="2" key="3">
    <citation type="submission" date="2025-08" db="UniProtKB">
        <authorList>
            <consortium name="RefSeq"/>
        </authorList>
    </citation>
    <scope>IDENTIFICATION</scope>
    <source>
        <strain evidence="2">CBS 342.82</strain>
    </source>
</reference>
<organism evidence="2">
    <name type="scientific">Dissoconium aciculare CBS 342.82</name>
    <dbReference type="NCBI Taxonomy" id="1314786"/>
    <lineage>
        <taxon>Eukaryota</taxon>
        <taxon>Fungi</taxon>
        <taxon>Dikarya</taxon>
        <taxon>Ascomycota</taxon>
        <taxon>Pezizomycotina</taxon>
        <taxon>Dothideomycetes</taxon>
        <taxon>Dothideomycetidae</taxon>
        <taxon>Mycosphaerellales</taxon>
        <taxon>Dissoconiaceae</taxon>
        <taxon>Dissoconium</taxon>
    </lineage>
</organism>
<evidence type="ECO:0000313" key="2">
    <source>
        <dbReference type="RefSeq" id="XP_033457539.1"/>
    </source>
</evidence>
<evidence type="ECO:0000313" key="1">
    <source>
        <dbReference type="Proteomes" id="UP000504637"/>
    </source>
</evidence>
<accession>A0A6J3LXU7</accession>
<proteinExistence type="predicted"/>
<name>A0A6J3LXU7_9PEZI</name>